<dbReference type="Gene3D" id="3.30.200.20">
    <property type="entry name" value="Phosphorylase Kinase, domain 1"/>
    <property type="match status" value="1"/>
</dbReference>
<evidence type="ECO:0000256" key="2">
    <source>
        <dbReference type="ARBA" id="ARBA00022679"/>
    </source>
</evidence>
<dbReference type="InterPro" id="IPR011009">
    <property type="entry name" value="Kinase-like_dom_sf"/>
</dbReference>
<organism evidence="7 8">
    <name type="scientific">Stylosanthes scabra</name>
    <dbReference type="NCBI Taxonomy" id="79078"/>
    <lineage>
        <taxon>Eukaryota</taxon>
        <taxon>Viridiplantae</taxon>
        <taxon>Streptophyta</taxon>
        <taxon>Embryophyta</taxon>
        <taxon>Tracheophyta</taxon>
        <taxon>Spermatophyta</taxon>
        <taxon>Magnoliopsida</taxon>
        <taxon>eudicotyledons</taxon>
        <taxon>Gunneridae</taxon>
        <taxon>Pentapetalae</taxon>
        <taxon>rosids</taxon>
        <taxon>fabids</taxon>
        <taxon>Fabales</taxon>
        <taxon>Fabaceae</taxon>
        <taxon>Papilionoideae</taxon>
        <taxon>50 kb inversion clade</taxon>
        <taxon>dalbergioids sensu lato</taxon>
        <taxon>Dalbergieae</taxon>
        <taxon>Pterocarpus clade</taxon>
        <taxon>Stylosanthes</taxon>
    </lineage>
</organism>
<evidence type="ECO:0000256" key="5">
    <source>
        <dbReference type="ARBA" id="ARBA00022840"/>
    </source>
</evidence>
<dbReference type="PROSITE" id="PS50011">
    <property type="entry name" value="PROTEIN_KINASE_DOM"/>
    <property type="match status" value="1"/>
</dbReference>
<reference evidence="7 8" key="1">
    <citation type="journal article" date="2023" name="Plants (Basel)">
        <title>Bridging the Gap: Combining Genomics and Transcriptomics Approaches to Understand Stylosanthes scabra, an Orphan Legume from the Brazilian Caatinga.</title>
        <authorList>
            <person name="Ferreira-Neto J.R.C."/>
            <person name="da Silva M.D."/>
            <person name="Binneck E."/>
            <person name="de Melo N.F."/>
            <person name="da Silva R.H."/>
            <person name="de Melo A.L.T.M."/>
            <person name="Pandolfi V."/>
            <person name="Bustamante F.O."/>
            <person name="Brasileiro-Vidal A.C."/>
            <person name="Benko-Iseppon A.M."/>
        </authorList>
    </citation>
    <scope>NUCLEOTIDE SEQUENCE [LARGE SCALE GENOMIC DNA]</scope>
    <source>
        <tissue evidence="7">Leaves</tissue>
    </source>
</reference>
<sequence>MKLHVAKLQHRNLVKLLGCCIQAGERLLVYEFMRNKSLNFFMFDCEKGKLLDWPKRFLILNGIARGLLYLHQDSRHRIVHRDLKAGNILLDDEWNPRISDFGIARSFVGNENGAITSHIVGTYGYLSPEYMVKGLYSTKSDVYSFGVLALEIASGKRNRGFINIDQNLNLLGHAWTLFAEGKCLEIVDASIRESIKLPEVIRTIHVGLLCVQRNPEDRPSMSHVLTMLSSEYALPQPKKPGFFIKRDVVGENSSSSNNQVSRSIHDRIWFRRQSQSKDALNERVNYPAMSIFQTTSRP</sequence>
<dbReference type="Pfam" id="PF07714">
    <property type="entry name" value="PK_Tyr_Ser-Thr"/>
    <property type="match status" value="1"/>
</dbReference>
<dbReference type="EMBL" id="JASCZI010182179">
    <property type="protein sequence ID" value="MED6187260.1"/>
    <property type="molecule type" value="Genomic_DNA"/>
</dbReference>
<gene>
    <name evidence="7" type="ORF">PIB30_074762</name>
</gene>
<proteinExistence type="predicted"/>
<dbReference type="InterPro" id="IPR008271">
    <property type="entry name" value="Ser/Thr_kinase_AS"/>
</dbReference>
<keyword evidence="1" id="KW-0723">Serine/threonine-protein kinase</keyword>
<dbReference type="Proteomes" id="UP001341840">
    <property type="component" value="Unassembled WGS sequence"/>
</dbReference>
<dbReference type="PROSITE" id="PS00108">
    <property type="entry name" value="PROTEIN_KINASE_ST"/>
    <property type="match status" value="1"/>
</dbReference>
<accession>A0ABU6WN41</accession>
<keyword evidence="8" id="KW-1185">Reference proteome</keyword>
<dbReference type="InterPro" id="IPR001245">
    <property type="entry name" value="Ser-Thr/Tyr_kinase_cat_dom"/>
</dbReference>
<protein>
    <recommendedName>
        <fullName evidence="6">Protein kinase domain-containing protein</fullName>
    </recommendedName>
</protein>
<keyword evidence="3" id="KW-0547">Nucleotide-binding</keyword>
<dbReference type="InterPro" id="IPR000719">
    <property type="entry name" value="Prot_kinase_dom"/>
</dbReference>
<dbReference type="SMART" id="SM00220">
    <property type="entry name" value="S_TKc"/>
    <property type="match status" value="1"/>
</dbReference>
<dbReference type="PANTHER" id="PTHR27002">
    <property type="entry name" value="RECEPTOR-LIKE SERINE/THREONINE-PROTEIN KINASE SD1-8"/>
    <property type="match status" value="1"/>
</dbReference>
<keyword evidence="2" id="KW-0808">Transferase</keyword>
<evidence type="ECO:0000256" key="3">
    <source>
        <dbReference type="ARBA" id="ARBA00022741"/>
    </source>
</evidence>
<keyword evidence="4" id="KW-0418">Kinase</keyword>
<evidence type="ECO:0000256" key="1">
    <source>
        <dbReference type="ARBA" id="ARBA00022527"/>
    </source>
</evidence>
<dbReference type="PANTHER" id="PTHR27002:SF1092">
    <property type="entry name" value="RECEPTOR-LIKE SERINE_THREONINE-PROTEIN KINASE"/>
    <property type="match status" value="1"/>
</dbReference>
<evidence type="ECO:0000259" key="6">
    <source>
        <dbReference type="PROSITE" id="PS50011"/>
    </source>
</evidence>
<dbReference type="Gene3D" id="1.10.510.10">
    <property type="entry name" value="Transferase(Phosphotransferase) domain 1"/>
    <property type="match status" value="1"/>
</dbReference>
<name>A0ABU6WN41_9FABA</name>
<comment type="caution">
    <text evidence="7">The sequence shown here is derived from an EMBL/GenBank/DDBJ whole genome shotgun (WGS) entry which is preliminary data.</text>
</comment>
<dbReference type="SUPFAM" id="SSF56112">
    <property type="entry name" value="Protein kinase-like (PK-like)"/>
    <property type="match status" value="1"/>
</dbReference>
<keyword evidence="5" id="KW-0067">ATP-binding</keyword>
<evidence type="ECO:0000313" key="7">
    <source>
        <dbReference type="EMBL" id="MED6187260.1"/>
    </source>
</evidence>
<evidence type="ECO:0000313" key="8">
    <source>
        <dbReference type="Proteomes" id="UP001341840"/>
    </source>
</evidence>
<feature type="domain" description="Protein kinase" evidence="6">
    <location>
        <begin position="1"/>
        <end position="233"/>
    </location>
</feature>
<evidence type="ECO:0000256" key="4">
    <source>
        <dbReference type="ARBA" id="ARBA00022777"/>
    </source>
</evidence>